<name>A0A7S0K9N6_9STRA</name>
<reference evidence="1" key="1">
    <citation type="submission" date="2021-01" db="EMBL/GenBank/DDBJ databases">
        <authorList>
            <person name="Corre E."/>
            <person name="Pelletier E."/>
            <person name="Niang G."/>
            <person name="Scheremetjew M."/>
            <person name="Finn R."/>
            <person name="Kale V."/>
            <person name="Holt S."/>
            <person name="Cochrane G."/>
            <person name="Meng A."/>
            <person name="Brown T."/>
            <person name="Cohen L."/>
        </authorList>
    </citation>
    <scope>NUCLEOTIDE SEQUENCE</scope>
    <source>
        <strain evidence="1">B651</strain>
    </source>
</reference>
<sequence length="242" mass="27462">MAPRPGIEGAKALLKKPEEEWVLMEKSYRDMLKAKGGEELVSLQDEYIDKLISRFAAYKNLGTDDVHPIISKEEFISVMKWKFRKGKDRSNFLMKGLLSNNEENIQKALHQAIMHLQKYPSDLKGALKIVTTLNKVGPASASIFLSMIRPELCCFMDDEVMEVLSPSGKREYTLKSFFALAGRTQEIAENLGGNWSPYRVGRALWTAAMRHIYDRPADIENDRGDVPTVNIRGGKKRKRANV</sequence>
<organism evidence="1">
    <name type="scientific">Leptocylindrus aporus</name>
    <dbReference type="NCBI Taxonomy" id="1398097"/>
    <lineage>
        <taxon>Eukaryota</taxon>
        <taxon>Sar</taxon>
        <taxon>Stramenopiles</taxon>
        <taxon>Ochrophyta</taxon>
        <taxon>Bacillariophyta</taxon>
        <taxon>Coscinodiscophyceae</taxon>
        <taxon>Chaetocerotophycidae</taxon>
        <taxon>Leptocylindrales</taxon>
        <taxon>Leptocylindraceae</taxon>
        <taxon>Leptocylindrus</taxon>
    </lineage>
</organism>
<dbReference type="EMBL" id="HBEU01000457">
    <property type="protein sequence ID" value="CAD8574162.1"/>
    <property type="molecule type" value="Transcribed_RNA"/>
</dbReference>
<protein>
    <submittedName>
        <fullName evidence="1">Uncharacterized protein</fullName>
    </submittedName>
</protein>
<evidence type="ECO:0000313" key="1">
    <source>
        <dbReference type="EMBL" id="CAD8574162.1"/>
    </source>
</evidence>
<dbReference type="PANTHER" id="PTHR21521:SF0">
    <property type="entry name" value="AMUN, ISOFORM A"/>
    <property type="match status" value="1"/>
</dbReference>
<gene>
    <name evidence="1" type="ORF">LDAN0322_LOCUS306</name>
</gene>
<dbReference type="PANTHER" id="PTHR21521">
    <property type="entry name" value="AMUN, ISOFORM A"/>
    <property type="match status" value="1"/>
</dbReference>
<proteinExistence type="predicted"/>
<dbReference type="AlphaFoldDB" id="A0A7S0K9N6"/>
<accession>A0A7S0K9N6</accession>